<name>A0A0E9UDV5_ANGAN</name>
<reference evidence="1" key="2">
    <citation type="journal article" date="2015" name="Fish Shellfish Immunol.">
        <title>Early steps in the European eel (Anguilla anguilla)-Vibrio vulnificus interaction in the gills: Role of the RtxA13 toxin.</title>
        <authorList>
            <person name="Callol A."/>
            <person name="Pajuelo D."/>
            <person name="Ebbesson L."/>
            <person name="Teles M."/>
            <person name="MacKenzie S."/>
            <person name="Amaro C."/>
        </authorList>
    </citation>
    <scope>NUCLEOTIDE SEQUENCE</scope>
</reference>
<accession>A0A0E9UDV5</accession>
<dbReference type="AlphaFoldDB" id="A0A0E9UDV5"/>
<sequence>MHCGNSYVRASISNAIAQYL</sequence>
<protein>
    <submittedName>
        <fullName evidence="1">Uncharacterized protein</fullName>
    </submittedName>
</protein>
<proteinExistence type="predicted"/>
<evidence type="ECO:0000313" key="1">
    <source>
        <dbReference type="EMBL" id="JAH64044.1"/>
    </source>
</evidence>
<organism evidence="1">
    <name type="scientific">Anguilla anguilla</name>
    <name type="common">European freshwater eel</name>
    <name type="synonym">Muraena anguilla</name>
    <dbReference type="NCBI Taxonomy" id="7936"/>
    <lineage>
        <taxon>Eukaryota</taxon>
        <taxon>Metazoa</taxon>
        <taxon>Chordata</taxon>
        <taxon>Craniata</taxon>
        <taxon>Vertebrata</taxon>
        <taxon>Euteleostomi</taxon>
        <taxon>Actinopterygii</taxon>
        <taxon>Neopterygii</taxon>
        <taxon>Teleostei</taxon>
        <taxon>Anguilliformes</taxon>
        <taxon>Anguillidae</taxon>
        <taxon>Anguilla</taxon>
    </lineage>
</organism>
<reference evidence="1" key="1">
    <citation type="submission" date="2014-11" db="EMBL/GenBank/DDBJ databases">
        <authorList>
            <person name="Amaro Gonzalez C."/>
        </authorList>
    </citation>
    <scope>NUCLEOTIDE SEQUENCE</scope>
</reference>
<dbReference type="EMBL" id="GBXM01044533">
    <property type="protein sequence ID" value="JAH64044.1"/>
    <property type="molecule type" value="Transcribed_RNA"/>
</dbReference>